<dbReference type="InterPro" id="IPR026669">
    <property type="entry name" value="Arsenite_MeTrfase-like"/>
</dbReference>
<dbReference type="AlphaFoldDB" id="E4YE99"/>
<feature type="domain" description="DOT1" evidence="1">
    <location>
        <begin position="136"/>
        <end position="245"/>
    </location>
</feature>
<dbReference type="Pfam" id="PF08123">
    <property type="entry name" value="DOT1"/>
    <property type="match status" value="1"/>
</dbReference>
<dbReference type="EMBL" id="FN654453">
    <property type="protein sequence ID" value="CBY33849.1"/>
    <property type="molecule type" value="Genomic_DNA"/>
</dbReference>
<dbReference type="PANTHER" id="PTHR43675:SF1">
    <property type="entry name" value="RIKEN CDNA 2700097O09 GENE"/>
    <property type="match status" value="1"/>
</dbReference>
<dbReference type="Gene3D" id="3.40.50.150">
    <property type="entry name" value="Vaccinia Virus protein VP39"/>
    <property type="match status" value="1"/>
</dbReference>
<dbReference type="InterPro" id="IPR025789">
    <property type="entry name" value="DOT1_dom"/>
</dbReference>
<dbReference type="Proteomes" id="UP000011014">
    <property type="component" value="Unassembled WGS sequence"/>
</dbReference>
<accession>E4YE99</accession>
<evidence type="ECO:0000313" key="2">
    <source>
        <dbReference type="EMBL" id="CBY33849.1"/>
    </source>
</evidence>
<protein>
    <recommendedName>
        <fullName evidence="1">DOT1 domain-containing protein</fullName>
    </recommendedName>
</protein>
<dbReference type="PANTHER" id="PTHR43675">
    <property type="entry name" value="ARSENITE METHYLTRANSFERASE"/>
    <property type="match status" value="1"/>
</dbReference>
<evidence type="ECO:0000259" key="1">
    <source>
        <dbReference type="Pfam" id="PF08123"/>
    </source>
</evidence>
<sequence>MNELNSAKLAFLDIYYELKPENRCRFARWVGGFAESEIDSLPPTQTEETLIQIADTLRMDIEPPGGKLPNEITRKPEDEEDEVVEVDEFLYPDNVLKETDFSTSECAVCKSKNINDLEMVSHSMSQDELTVLFEEIKDFDVMVDIGSRTGCILYAAHLMTKAEEIIGIEIDDEWCKIQDNVVQKFGMQDRIKIVSDDVKSEKSKKILSKADLTIMNNPFQWFSKDNGKQDFECILKNLKAGSRVLLCHIEEKDIPVSLGDYLVETTPENPVVNGPDHAWIDELKAFRIFKVLEKTN</sequence>
<proteinExistence type="predicted"/>
<name>E4YE99_OIKDI</name>
<dbReference type="InterPro" id="IPR029063">
    <property type="entry name" value="SAM-dependent_MTases_sf"/>
</dbReference>
<dbReference type="GO" id="GO:0031151">
    <property type="term" value="F:histone H3K79 methyltransferase activity"/>
    <property type="evidence" value="ECO:0007669"/>
    <property type="project" value="InterPro"/>
</dbReference>
<gene>
    <name evidence="2" type="ORF">GSOID_T00021803001</name>
</gene>
<dbReference type="SUPFAM" id="SSF53335">
    <property type="entry name" value="S-adenosyl-L-methionine-dependent methyltransferases"/>
    <property type="match status" value="1"/>
</dbReference>
<organism evidence="2">
    <name type="scientific">Oikopleura dioica</name>
    <name type="common">Tunicate</name>
    <dbReference type="NCBI Taxonomy" id="34765"/>
    <lineage>
        <taxon>Eukaryota</taxon>
        <taxon>Metazoa</taxon>
        <taxon>Chordata</taxon>
        <taxon>Tunicata</taxon>
        <taxon>Appendicularia</taxon>
        <taxon>Copelata</taxon>
        <taxon>Oikopleuridae</taxon>
        <taxon>Oikopleura</taxon>
    </lineage>
</organism>
<reference evidence="2" key="1">
    <citation type="journal article" date="2010" name="Science">
        <title>Plasticity of animal genome architecture unmasked by rapid evolution of a pelagic tunicate.</title>
        <authorList>
            <person name="Denoeud F."/>
            <person name="Henriet S."/>
            <person name="Mungpakdee S."/>
            <person name="Aury J.M."/>
            <person name="Da Silva C."/>
            <person name="Brinkmann H."/>
            <person name="Mikhaleva J."/>
            <person name="Olsen L.C."/>
            <person name="Jubin C."/>
            <person name="Canestro C."/>
            <person name="Bouquet J.M."/>
            <person name="Danks G."/>
            <person name="Poulain J."/>
            <person name="Campsteijn C."/>
            <person name="Adamski M."/>
            <person name="Cross I."/>
            <person name="Yadetie F."/>
            <person name="Muffato M."/>
            <person name="Louis A."/>
            <person name="Butcher S."/>
            <person name="Tsagkogeorga G."/>
            <person name="Konrad A."/>
            <person name="Singh S."/>
            <person name="Jensen M.F."/>
            <person name="Cong E.H."/>
            <person name="Eikeseth-Otteraa H."/>
            <person name="Noel B."/>
            <person name="Anthouard V."/>
            <person name="Porcel B.M."/>
            <person name="Kachouri-Lafond R."/>
            <person name="Nishino A."/>
            <person name="Ugolini M."/>
            <person name="Chourrout P."/>
            <person name="Nishida H."/>
            <person name="Aasland R."/>
            <person name="Huzurbazar S."/>
            <person name="Westhof E."/>
            <person name="Delsuc F."/>
            <person name="Lehrach H."/>
            <person name="Reinhardt R."/>
            <person name="Weissenbach J."/>
            <person name="Roy S.W."/>
            <person name="Artiguenave F."/>
            <person name="Postlethwait J.H."/>
            <person name="Manak J.R."/>
            <person name="Thompson E.M."/>
            <person name="Jaillon O."/>
            <person name="Du Pasquier L."/>
            <person name="Boudinot P."/>
            <person name="Liberles D.A."/>
            <person name="Volff J.N."/>
            <person name="Philippe H."/>
            <person name="Lenhard B."/>
            <person name="Roest Crollius H."/>
            <person name="Wincker P."/>
            <person name="Chourrout D."/>
        </authorList>
    </citation>
    <scope>NUCLEOTIDE SEQUENCE [LARGE SCALE GENOMIC DNA]</scope>
</reference>